<evidence type="ECO:0000256" key="1">
    <source>
        <dbReference type="ARBA" id="ARBA00004651"/>
    </source>
</evidence>
<keyword evidence="3" id="KW-1003">Cell membrane</keyword>
<dbReference type="CDD" id="cd06261">
    <property type="entry name" value="TM_PBP2"/>
    <property type="match status" value="1"/>
</dbReference>
<feature type="transmembrane region" description="Helical" evidence="7">
    <location>
        <begin position="65"/>
        <end position="90"/>
    </location>
</feature>
<organism evidence="9 10">
    <name type="scientific">Candidimonas nitroreducens</name>
    <dbReference type="NCBI Taxonomy" id="683354"/>
    <lineage>
        <taxon>Bacteria</taxon>
        <taxon>Pseudomonadati</taxon>
        <taxon>Pseudomonadota</taxon>
        <taxon>Betaproteobacteria</taxon>
        <taxon>Burkholderiales</taxon>
        <taxon>Alcaligenaceae</taxon>
        <taxon>Candidimonas</taxon>
    </lineage>
</organism>
<evidence type="ECO:0000256" key="2">
    <source>
        <dbReference type="ARBA" id="ARBA00022448"/>
    </source>
</evidence>
<evidence type="ECO:0000313" key="9">
    <source>
        <dbReference type="EMBL" id="OWT63814.1"/>
    </source>
</evidence>
<dbReference type="Gene3D" id="1.10.3720.10">
    <property type="entry name" value="MetI-like"/>
    <property type="match status" value="1"/>
</dbReference>
<feature type="transmembrane region" description="Helical" evidence="7">
    <location>
        <begin position="21"/>
        <end position="38"/>
    </location>
</feature>
<comment type="caution">
    <text evidence="9">The sequence shown here is derived from an EMBL/GenBank/DDBJ whole genome shotgun (WGS) entry which is preliminary data.</text>
</comment>
<gene>
    <name evidence="9" type="ORF">CEY11_05770</name>
</gene>
<reference evidence="10" key="1">
    <citation type="submission" date="2017-06" db="EMBL/GenBank/DDBJ databases">
        <title>Herbaspirillum phytohormonus sp. nov., isolated from the root nodule of Robinia pseudoacacia in lead-zinc mine.</title>
        <authorList>
            <person name="Fan M."/>
            <person name="Lin Y."/>
        </authorList>
    </citation>
    <scope>NUCLEOTIDE SEQUENCE [LARGE SCALE GENOMIC DNA]</scope>
    <source>
        <strain evidence="10">SC-089</strain>
    </source>
</reference>
<evidence type="ECO:0000259" key="8">
    <source>
        <dbReference type="PROSITE" id="PS50928"/>
    </source>
</evidence>
<evidence type="ECO:0000313" key="10">
    <source>
        <dbReference type="Proteomes" id="UP000214603"/>
    </source>
</evidence>
<name>A0A225MRA0_9BURK</name>
<comment type="similarity">
    <text evidence="7">Belongs to the binding-protein-dependent transport system permease family.</text>
</comment>
<dbReference type="InterPro" id="IPR035906">
    <property type="entry name" value="MetI-like_sf"/>
</dbReference>
<keyword evidence="6 7" id="KW-0472">Membrane</keyword>
<protein>
    <submittedName>
        <fullName evidence="9">ABC transporter permease</fullName>
    </submittedName>
</protein>
<dbReference type="OrthoDB" id="9806809at2"/>
<evidence type="ECO:0000256" key="3">
    <source>
        <dbReference type="ARBA" id="ARBA00022475"/>
    </source>
</evidence>
<dbReference type="PROSITE" id="PS50928">
    <property type="entry name" value="ABC_TM1"/>
    <property type="match status" value="1"/>
</dbReference>
<comment type="subcellular location">
    <subcellularLocation>
        <location evidence="1 7">Cell membrane</location>
        <topology evidence="1 7">Multi-pass membrane protein</topology>
    </subcellularLocation>
</comment>
<evidence type="ECO:0000256" key="4">
    <source>
        <dbReference type="ARBA" id="ARBA00022692"/>
    </source>
</evidence>
<accession>A0A225MRA0</accession>
<keyword evidence="2 7" id="KW-0813">Transport</keyword>
<feature type="transmembrane region" description="Helical" evidence="7">
    <location>
        <begin position="229"/>
        <end position="252"/>
    </location>
</feature>
<keyword evidence="4 7" id="KW-0812">Transmembrane</keyword>
<dbReference type="Proteomes" id="UP000214603">
    <property type="component" value="Unassembled WGS sequence"/>
</dbReference>
<dbReference type="GO" id="GO:0005886">
    <property type="term" value="C:plasma membrane"/>
    <property type="evidence" value="ECO:0007669"/>
    <property type="project" value="UniProtKB-SubCell"/>
</dbReference>
<dbReference type="PANTHER" id="PTHR30151">
    <property type="entry name" value="ALKANE SULFONATE ABC TRANSPORTER-RELATED, MEMBRANE SUBUNIT"/>
    <property type="match status" value="1"/>
</dbReference>
<evidence type="ECO:0000256" key="7">
    <source>
        <dbReference type="RuleBase" id="RU363032"/>
    </source>
</evidence>
<dbReference type="AlphaFoldDB" id="A0A225MRA0"/>
<feature type="domain" description="ABC transmembrane type-1" evidence="8">
    <location>
        <begin position="69"/>
        <end position="250"/>
    </location>
</feature>
<dbReference type="InterPro" id="IPR000515">
    <property type="entry name" value="MetI-like"/>
</dbReference>
<dbReference type="RefSeq" id="WP_088602393.1">
    <property type="nucleotide sequence ID" value="NZ_NJIH01000003.1"/>
</dbReference>
<dbReference type="PANTHER" id="PTHR30151:SF0">
    <property type="entry name" value="ABC TRANSPORTER PERMEASE PROTEIN MJ0413-RELATED"/>
    <property type="match status" value="1"/>
</dbReference>
<dbReference type="EMBL" id="NJIH01000003">
    <property type="protein sequence ID" value="OWT63814.1"/>
    <property type="molecule type" value="Genomic_DNA"/>
</dbReference>
<evidence type="ECO:0000256" key="5">
    <source>
        <dbReference type="ARBA" id="ARBA00022989"/>
    </source>
</evidence>
<feature type="transmembrane region" description="Helical" evidence="7">
    <location>
        <begin position="111"/>
        <end position="130"/>
    </location>
</feature>
<evidence type="ECO:0000256" key="6">
    <source>
        <dbReference type="ARBA" id="ARBA00023136"/>
    </source>
</evidence>
<keyword evidence="5 7" id="KW-1133">Transmembrane helix</keyword>
<proteinExistence type="inferred from homology"/>
<dbReference type="Pfam" id="PF00528">
    <property type="entry name" value="BPD_transp_1"/>
    <property type="match status" value="1"/>
</dbReference>
<dbReference type="GO" id="GO:0055085">
    <property type="term" value="P:transmembrane transport"/>
    <property type="evidence" value="ECO:0007669"/>
    <property type="project" value="InterPro"/>
</dbReference>
<keyword evidence="10" id="KW-1185">Reference proteome</keyword>
<dbReference type="SUPFAM" id="SSF161098">
    <property type="entry name" value="MetI-like"/>
    <property type="match status" value="1"/>
</dbReference>
<sequence length="262" mass="28684">MPRSDPPAAGSKGRRDTAGRLLGELLVVAFLAIWWATARGLPNFVLPGPLAVAHRLLQLLGEPEFLANALVSTLRVILSVLVACVLGGLLALLANARPAYDGIINERIKPFLNSFPSIGWAILASIWFPAGNFGVVFVQVAILTPFCLINIDQGFRAIDQELLEMGRSFTRSNPRIWLRIHLRLLTPFILSAIRISYGIAWKIALVSELLGAPNGLGYMMLQAQSTAEAVTFLAVCFSIVFIFVLGDRLILVPLERKFPVTR</sequence>